<protein>
    <submittedName>
        <fullName evidence="8">ABC transporter substrate-binding protein</fullName>
    </submittedName>
</protein>
<dbReference type="CDD" id="cd01146">
    <property type="entry name" value="FhuD"/>
    <property type="match status" value="1"/>
</dbReference>
<sequence>MKIRTAIAAATIGLLALSGCGTTDDAKSAGDSTTGAAAGGPVSITDSRGKEVKLDHPAQKVVALEWSVAEYAQSLGVNPAGVADPKGYAMWDKTVPLQGDPKDVGVRNEPSVDSIAGLEPDVILADTASIPAKQMAQMEKIAPVAVFTSANTSDLVRLVKDNQDKVGTLLGKEDEAKRLGEEYDQQIAEAKKKVADAGKEGTPFVFAYPYEDANALSIRMHGPGSAPSAIGKGLGLKDAWTKKGDAEYGVGQSDVEGLTALPADARFSYWKDPEAKDPIEGLSSNRVWKNLGFVKAGNVHRMDAGVWLYGGTKSMAKYGSDLADAIAG</sequence>
<evidence type="ECO:0000313" key="9">
    <source>
        <dbReference type="Proteomes" id="UP000469215"/>
    </source>
</evidence>
<feature type="compositionally biased region" description="Low complexity" evidence="6">
    <location>
        <begin position="29"/>
        <end position="40"/>
    </location>
</feature>
<evidence type="ECO:0000256" key="2">
    <source>
        <dbReference type="ARBA" id="ARBA00008814"/>
    </source>
</evidence>
<keyword evidence="9" id="KW-1185">Reference proteome</keyword>
<dbReference type="RefSeq" id="WP_160952308.1">
    <property type="nucleotide sequence ID" value="NZ_WWEQ01000006.1"/>
</dbReference>
<dbReference type="Proteomes" id="UP000469215">
    <property type="component" value="Unassembled WGS sequence"/>
</dbReference>
<dbReference type="AlphaFoldDB" id="A0A6N9H476"/>
<dbReference type="Pfam" id="PF01497">
    <property type="entry name" value="Peripla_BP_2"/>
    <property type="match status" value="1"/>
</dbReference>
<dbReference type="InterPro" id="IPR051313">
    <property type="entry name" value="Bact_iron-sidero_bind"/>
</dbReference>
<comment type="caution">
    <text evidence="8">The sequence shown here is derived from an EMBL/GenBank/DDBJ whole genome shotgun (WGS) entry which is preliminary data.</text>
</comment>
<evidence type="ECO:0000313" key="8">
    <source>
        <dbReference type="EMBL" id="MYM18867.1"/>
    </source>
</evidence>
<dbReference type="Gene3D" id="3.40.50.1980">
    <property type="entry name" value="Nitrogenase molybdenum iron protein domain"/>
    <property type="match status" value="2"/>
</dbReference>
<feature type="region of interest" description="Disordered" evidence="6">
    <location>
        <begin position="23"/>
        <end position="48"/>
    </location>
</feature>
<evidence type="ECO:0000256" key="5">
    <source>
        <dbReference type="SAM" id="Coils"/>
    </source>
</evidence>
<evidence type="ECO:0000256" key="1">
    <source>
        <dbReference type="ARBA" id="ARBA00004196"/>
    </source>
</evidence>
<reference evidence="8 9" key="1">
    <citation type="submission" date="2020-01" db="EMBL/GenBank/DDBJ databases">
        <authorList>
            <person name="Deng T."/>
        </authorList>
    </citation>
    <scope>NUCLEOTIDE SEQUENCE [LARGE SCALE GENOMIC DNA]</scope>
    <source>
        <strain evidence="8 9">5221</strain>
    </source>
</reference>
<dbReference type="PANTHER" id="PTHR30532:SF1">
    <property type="entry name" value="IRON(3+)-HYDROXAMATE-BINDING PROTEIN FHUD"/>
    <property type="match status" value="1"/>
</dbReference>
<dbReference type="PANTHER" id="PTHR30532">
    <property type="entry name" value="IRON III DICITRATE-BINDING PERIPLASMIC PROTEIN"/>
    <property type="match status" value="1"/>
</dbReference>
<accession>A0A6N9H476</accession>
<gene>
    <name evidence="8" type="ORF">GSY69_02435</name>
</gene>
<keyword evidence="3" id="KW-0813">Transport</keyword>
<dbReference type="GO" id="GO:0030288">
    <property type="term" value="C:outer membrane-bounded periplasmic space"/>
    <property type="evidence" value="ECO:0007669"/>
    <property type="project" value="TreeGrafter"/>
</dbReference>
<proteinExistence type="inferred from homology"/>
<dbReference type="PROSITE" id="PS50983">
    <property type="entry name" value="FE_B12_PBP"/>
    <property type="match status" value="1"/>
</dbReference>
<evidence type="ECO:0000256" key="6">
    <source>
        <dbReference type="SAM" id="MobiDB-lite"/>
    </source>
</evidence>
<dbReference type="SUPFAM" id="SSF53807">
    <property type="entry name" value="Helical backbone' metal receptor"/>
    <property type="match status" value="1"/>
</dbReference>
<evidence type="ECO:0000259" key="7">
    <source>
        <dbReference type="PROSITE" id="PS50983"/>
    </source>
</evidence>
<dbReference type="GO" id="GO:1901678">
    <property type="term" value="P:iron coordination entity transport"/>
    <property type="evidence" value="ECO:0007669"/>
    <property type="project" value="UniProtKB-ARBA"/>
</dbReference>
<evidence type="ECO:0000256" key="4">
    <source>
        <dbReference type="ARBA" id="ARBA00022729"/>
    </source>
</evidence>
<organism evidence="8 9">
    <name type="scientific">Brevibacterium rongguiense</name>
    <dbReference type="NCBI Taxonomy" id="2695267"/>
    <lineage>
        <taxon>Bacteria</taxon>
        <taxon>Bacillati</taxon>
        <taxon>Actinomycetota</taxon>
        <taxon>Actinomycetes</taxon>
        <taxon>Micrococcales</taxon>
        <taxon>Brevibacteriaceae</taxon>
        <taxon>Brevibacterium</taxon>
    </lineage>
</organism>
<feature type="domain" description="Fe/B12 periplasmic-binding" evidence="7">
    <location>
        <begin position="60"/>
        <end position="328"/>
    </location>
</feature>
<dbReference type="EMBL" id="WWEQ01000006">
    <property type="protein sequence ID" value="MYM18867.1"/>
    <property type="molecule type" value="Genomic_DNA"/>
</dbReference>
<name>A0A6N9H476_9MICO</name>
<dbReference type="InterPro" id="IPR002491">
    <property type="entry name" value="ABC_transptr_periplasmic_BD"/>
</dbReference>
<comment type="similarity">
    <text evidence="2">Belongs to the bacterial solute-binding protein 8 family.</text>
</comment>
<keyword evidence="5" id="KW-0175">Coiled coil</keyword>
<comment type="subcellular location">
    <subcellularLocation>
        <location evidence="1">Cell envelope</location>
    </subcellularLocation>
</comment>
<evidence type="ECO:0000256" key="3">
    <source>
        <dbReference type="ARBA" id="ARBA00022448"/>
    </source>
</evidence>
<feature type="coiled-coil region" evidence="5">
    <location>
        <begin position="173"/>
        <end position="200"/>
    </location>
</feature>
<keyword evidence="4" id="KW-0732">Signal</keyword>
<dbReference type="PROSITE" id="PS51257">
    <property type="entry name" value="PROKAR_LIPOPROTEIN"/>
    <property type="match status" value="1"/>
</dbReference>